<dbReference type="GO" id="GO:0005524">
    <property type="term" value="F:ATP binding"/>
    <property type="evidence" value="ECO:0007669"/>
    <property type="project" value="UniProtKB-KW"/>
</dbReference>
<dbReference type="Proteomes" id="UP000198657">
    <property type="component" value="Unassembled WGS sequence"/>
</dbReference>
<keyword evidence="5" id="KW-0547">Nucleotide-binding</keyword>
<protein>
    <recommendedName>
        <fullName evidence="10">Sensory/regulatory protein RpfC</fullName>
        <ecNumber evidence="2">2.7.13.3</ecNumber>
    </recommendedName>
</protein>
<feature type="domain" description="PAC" evidence="15">
    <location>
        <begin position="362"/>
        <end position="413"/>
    </location>
</feature>
<keyword evidence="7" id="KW-0067">ATP-binding</keyword>
<dbReference type="Pfam" id="PF00512">
    <property type="entry name" value="HisKA"/>
    <property type="match status" value="1"/>
</dbReference>
<keyword evidence="4" id="KW-0808">Transferase</keyword>
<reference evidence="17" key="1">
    <citation type="submission" date="2016-10" db="EMBL/GenBank/DDBJ databases">
        <authorList>
            <person name="Varghese N."/>
            <person name="Submissions S."/>
        </authorList>
    </citation>
    <scope>NUCLEOTIDE SEQUENCE [LARGE SCALE GENOMIC DNA]</scope>
    <source>
        <strain evidence="17">CGMCC 1.8704</strain>
    </source>
</reference>
<dbReference type="CDD" id="cd16922">
    <property type="entry name" value="HATPase_EvgS-ArcB-TorS-like"/>
    <property type="match status" value="1"/>
</dbReference>
<proteinExistence type="predicted"/>
<dbReference type="SUPFAM" id="SSF52172">
    <property type="entry name" value="CheY-like"/>
    <property type="match status" value="2"/>
</dbReference>
<dbReference type="NCBIfam" id="TIGR00229">
    <property type="entry name" value="sensory_box"/>
    <property type="match status" value="2"/>
</dbReference>
<dbReference type="InterPro" id="IPR003594">
    <property type="entry name" value="HATPase_dom"/>
</dbReference>
<dbReference type="PROSITE" id="PS50112">
    <property type="entry name" value="PAS"/>
    <property type="match status" value="2"/>
</dbReference>
<dbReference type="InterPro" id="IPR001789">
    <property type="entry name" value="Sig_transdc_resp-reg_receiver"/>
</dbReference>
<feature type="modified residue" description="4-aspartylphosphate" evidence="11">
    <location>
        <position position="717"/>
    </location>
</feature>
<dbReference type="CDD" id="cd17546">
    <property type="entry name" value="REC_hyHK_CKI1_RcsC-like"/>
    <property type="match status" value="2"/>
</dbReference>
<dbReference type="InterPro" id="IPR011006">
    <property type="entry name" value="CheY-like_superfamily"/>
</dbReference>
<dbReference type="EMBL" id="FODN01000002">
    <property type="protein sequence ID" value="SEO02076.1"/>
    <property type="molecule type" value="Genomic_DNA"/>
</dbReference>
<evidence type="ECO:0000259" key="13">
    <source>
        <dbReference type="PROSITE" id="PS50110"/>
    </source>
</evidence>
<keyword evidence="6" id="KW-0418">Kinase</keyword>
<evidence type="ECO:0000256" key="3">
    <source>
        <dbReference type="ARBA" id="ARBA00022553"/>
    </source>
</evidence>
<dbReference type="PANTHER" id="PTHR45339">
    <property type="entry name" value="HYBRID SIGNAL TRANSDUCTION HISTIDINE KINASE J"/>
    <property type="match status" value="1"/>
</dbReference>
<evidence type="ECO:0000259" key="15">
    <source>
        <dbReference type="PROSITE" id="PS50113"/>
    </source>
</evidence>
<dbReference type="FunFam" id="1.10.287.130:FF:000002">
    <property type="entry name" value="Two-component osmosensing histidine kinase"/>
    <property type="match status" value="1"/>
</dbReference>
<keyword evidence="17" id="KW-1185">Reference proteome</keyword>
<evidence type="ECO:0000313" key="16">
    <source>
        <dbReference type="EMBL" id="SEO02076.1"/>
    </source>
</evidence>
<dbReference type="SUPFAM" id="SSF55874">
    <property type="entry name" value="ATPase domain of HSP90 chaperone/DNA topoisomerase II/histidine kinase"/>
    <property type="match status" value="1"/>
</dbReference>
<comment type="subunit">
    <text evidence="9">At low DSF concentrations, interacts with RpfF.</text>
</comment>
<evidence type="ECO:0000256" key="6">
    <source>
        <dbReference type="ARBA" id="ARBA00022777"/>
    </source>
</evidence>
<evidence type="ECO:0000259" key="14">
    <source>
        <dbReference type="PROSITE" id="PS50112"/>
    </source>
</evidence>
<evidence type="ECO:0000256" key="10">
    <source>
        <dbReference type="ARBA" id="ARBA00068150"/>
    </source>
</evidence>
<feature type="domain" description="PAS" evidence="14">
    <location>
        <begin position="168"/>
        <end position="238"/>
    </location>
</feature>
<name>A0A1H8LB95_9FLAO</name>
<dbReference type="PROSITE" id="PS50110">
    <property type="entry name" value="RESPONSE_REGULATORY"/>
    <property type="match status" value="2"/>
</dbReference>
<dbReference type="SUPFAM" id="SSF55781">
    <property type="entry name" value="GAF domain-like"/>
    <property type="match status" value="1"/>
</dbReference>
<evidence type="ECO:0000259" key="12">
    <source>
        <dbReference type="PROSITE" id="PS50109"/>
    </source>
</evidence>
<dbReference type="Pfam" id="PF00072">
    <property type="entry name" value="Response_reg"/>
    <property type="match status" value="2"/>
</dbReference>
<dbReference type="InterPro" id="IPR013655">
    <property type="entry name" value="PAS_fold_3"/>
</dbReference>
<dbReference type="PANTHER" id="PTHR45339:SF1">
    <property type="entry name" value="HYBRID SIGNAL TRANSDUCTION HISTIDINE KINASE J"/>
    <property type="match status" value="1"/>
</dbReference>
<keyword evidence="3 11" id="KW-0597">Phosphoprotein</keyword>
<sequence length="932" mass="107023">MWFIVLLPCNQYFYIMKKTQNSDNINMKNTMHKLQVFQNRYGEAFDFLICSIVTITDIALCTVTLFNEDKAYLIASNDHTLQKTWPLREKVHLFADDQNQMLTTHEANHLDIKFSASFPITDSNNIIIGSLNIFDTKERVLSAEHTIYLKKAIEQLNRWVKIKEKEQRLANQDHLFEFSDDLIGIFSIDGKFIKINPAFEKTLGWTDKEFTQSNFIDFVHPDDRQKTVNALNALIKGESIRNFTNRYITKLNTIKSIEWTSSPDLDSNQIYTIGRDVTEYVEKEKQLIQSELKFRKVFENVSGILSVFDLEGNFIDVNKAGLIASGFSKEEMRNSSIFDIIEPQRHNRIALFLKEIKKQGFANGEMEIIKKDGSQLTWYFMCSLDEDQDGNKQIFSNVIDITERKQMVDELKKAKEVAEEAYLAKSEFVANMSHEIRTPLNGIIGFTELTLATNLDETQKQYLKIINQSGISLYSIINDILDFSKMEKNQVKLDIDKIDVEEVISEAFNIVSYSVNKKGLEMLIDIDQNAPRYIWGDGMRLKQIFVNLLSNALKFTEKGEIKVYIKVLKDYGGNKMRLRFGVRDTGIGIHKDKQQEIFNEFCQEDASITKRFGGTGLGLTISNKLLALSNSALQLESEQGKGSHFFFDNDFDTETEESDMALEGIKSVLIVDDNDNNRMILRRMLEIKGIAVTEVDSGLKALLTIIEHNKFDVIIMDYHMPVMDGIETIRKIKDLNKKAPFIVLYSSSDDETLQKACVELEVDNRLVKPIRMNSMYKILSKLKNDIKTQPEKIDIAKIYSEDINYSIKILVAEDNPINMFLTKSYLNEIIPNSHIIEASNGNEAIEQYKREKPNLIFMDIRMPELNGIEATKIIRSLERDIEIPIIALTAGSLPGEKEKCVQAGMNDFLAKPLLKLTMANMLKKWIGDEKKN</sequence>
<evidence type="ECO:0000256" key="5">
    <source>
        <dbReference type="ARBA" id="ARBA00022741"/>
    </source>
</evidence>
<dbReference type="SMART" id="SM00091">
    <property type="entry name" value="PAS"/>
    <property type="match status" value="2"/>
</dbReference>
<dbReference type="GO" id="GO:0000155">
    <property type="term" value="F:phosphorelay sensor kinase activity"/>
    <property type="evidence" value="ECO:0007669"/>
    <property type="project" value="InterPro"/>
</dbReference>
<dbReference type="Pfam" id="PF08447">
    <property type="entry name" value="PAS_3"/>
    <property type="match status" value="1"/>
</dbReference>
<comment type="catalytic activity">
    <reaction evidence="1">
        <text>ATP + protein L-histidine = ADP + protein N-phospho-L-histidine.</text>
        <dbReference type="EC" id="2.7.13.3"/>
    </reaction>
</comment>
<dbReference type="AlphaFoldDB" id="A0A1H8LB95"/>
<dbReference type="FunFam" id="3.30.565.10:FF:000010">
    <property type="entry name" value="Sensor histidine kinase RcsC"/>
    <property type="match status" value="1"/>
</dbReference>
<dbReference type="SMART" id="SM00387">
    <property type="entry name" value="HATPase_c"/>
    <property type="match status" value="1"/>
</dbReference>
<gene>
    <name evidence="16" type="ORF">SAMN04487942_1598</name>
</gene>
<keyword evidence="8" id="KW-0902">Two-component regulatory system</keyword>
<feature type="domain" description="Response regulatory" evidence="13">
    <location>
        <begin position="808"/>
        <end position="926"/>
    </location>
</feature>
<dbReference type="Gene3D" id="3.40.50.2300">
    <property type="match status" value="2"/>
</dbReference>
<dbReference type="PROSITE" id="PS50113">
    <property type="entry name" value="PAC"/>
    <property type="match status" value="1"/>
</dbReference>
<evidence type="ECO:0000313" key="17">
    <source>
        <dbReference type="Proteomes" id="UP000198657"/>
    </source>
</evidence>
<dbReference type="CDD" id="cd00130">
    <property type="entry name" value="PAS"/>
    <property type="match status" value="2"/>
</dbReference>
<feature type="domain" description="PAS" evidence="14">
    <location>
        <begin position="290"/>
        <end position="360"/>
    </location>
</feature>
<dbReference type="PRINTS" id="PR00344">
    <property type="entry name" value="BCTRLSENSOR"/>
</dbReference>
<dbReference type="Pfam" id="PF13426">
    <property type="entry name" value="PAS_9"/>
    <property type="match status" value="1"/>
</dbReference>
<evidence type="ECO:0000256" key="8">
    <source>
        <dbReference type="ARBA" id="ARBA00023012"/>
    </source>
</evidence>
<evidence type="ECO:0000256" key="1">
    <source>
        <dbReference type="ARBA" id="ARBA00000085"/>
    </source>
</evidence>
<dbReference type="InterPro" id="IPR036097">
    <property type="entry name" value="HisK_dim/P_sf"/>
</dbReference>
<evidence type="ECO:0000256" key="2">
    <source>
        <dbReference type="ARBA" id="ARBA00012438"/>
    </source>
</evidence>
<feature type="domain" description="Response regulatory" evidence="13">
    <location>
        <begin position="667"/>
        <end position="783"/>
    </location>
</feature>
<dbReference type="SMART" id="SM00448">
    <property type="entry name" value="REC"/>
    <property type="match status" value="2"/>
</dbReference>
<evidence type="ECO:0000256" key="11">
    <source>
        <dbReference type="PROSITE-ProRule" id="PRU00169"/>
    </source>
</evidence>
<dbReference type="SMART" id="SM00388">
    <property type="entry name" value="HisKA"/>
    <property type="match status" value="1"/>
</dbReference>
<dbReference type="SUPFAM" id="SSF47384">
    <property type="entry name" value="Homodimeric domain of signal transducing histidine kinase"/>
    <property type="match status" value="1"/>
</dbReference>
<accession>A0A1H8LB95</accession>
<dbReference type="InterPro" id="IPR035965">
    <property type="entry name" value="PAS-like_dom_sf"/>
</dbReference>
<evidence type="ECO:0000256" key="7">
    <source>
        <dbReference type="ARBA" id="ARBA00022840"/>
    </source>
</evidence>
<evidence type="ECO:0000256" key="9">
    <source>
        <dbReference type="ARBA" id="ARBA00064003"/>
    </source>
</evidence>
<dbReference type="Gene3D" id="1.10.287.130">
    <property type="match status" value="1"/>
</dbReference>
<feature type="domain" description="Histidine kinase" evidence="12">
    <location>
        <begin position="431"/>
        <end position="653"/>
    </location>
</feature>
<evidence type="ECO:0000256" key="4">
    <source>
        <dbReference type="ARBA" id="ARBA00022679"/>
    </source>
</evidence>
<dbReference type="SUPFAM" id="SSF55785">
    <property type="entry name" value="PYP-like sensor domain (PAS domain)"/>
    <property type="match status" value="2"/>
</dbReference>
<dbReference type="EC" id="2.7.13.3" evidence="2"/>
<dbReference type="Gene3D" id="3.30.450.20">
    <property type="entry name" value="PAS domain"/>
    <property type="match status" value="2"/>
</dbReference>
<dbReference type="InterPro" id="IPR003661">
    <property type="entry name" value="HisK_dim/P_dom"/>
</dbReference>
<organism evidence="16 17">
    <name type="scientific">Flavobacterium sinopsychrotolerans</name>
    <dbReference type="NCBI Taxonomy" id="604089"/>
    <lineage>
        <taxon>Bacteria</taxon>
        <taxon>Pseudomonadati</taxon>
        <taxon>Bacteroidota</taxon>
        <taxon>Flavobacteriia</taxon>
        <taxon>Flavobacteriales</taxon>
        <taxon>Flavobacteriaceae</taxon>
        <taxon>Flavobacterium</taxon>
    </lineage>
</organism>
<dbReference type="STRING" id="604089.SAMN04487942_1598"/>
<dbReference type="Gene3D" id="3.30.565.10">
    <property type="entry name" value="Histidine kinase-like ATPase, C-terminal domain"/>
    <property type="match status" value="1"/>
</dbReference>
<dbReference type="InterPro" id="IPR000014">
    <property type="entry name" value="PAS"/>
</dbReference>
<dbReference type="InterPro" id="IPR036890">
    <property type="entry name" value="HATPase_C_sf"/>
</dbReference>
<dbReference type="CDD" id="cd00082">
    <property type="entry name" value="HisKA"/>
    <property type="match status" value="1"/>
</dbReference>
<dbReference type="Pfam" id="PF02518">
    <property type="entry name" value="HATPase_c"/>
    <property type="match status" value="1"/>
</dbReference>
<dbReference type="InterPro" id="IPR000700">
    <property type="entry name" value="PAS-assoc_C"/>
</dbReference>
<feature type="modified residue" description="4-aspartylphosphate" evidence="11">
    <location>
        <position position="859"/>
    </location>
</feature>
<dbReference type="InterPro" id="IPR005467">
    <property type="entry name" value="His_kinase_dom"/>
</dbReference>
<dbReference type="InterPro" id="IPR004358">
    <property type="entry name" value="Sig_transdc_His_kin-like_C"/>
</dbReference>
<dbReference type="PROSITE" id="PS50109">
    <property type="entry name" value="HIS_KIN"/>
    <property type="match status" value="1"/>
</dbReference>